<sequence length="190" mass="20123">MKTSAPARWPLRLSAAGLALVLIFAVAGTSFLIWSQDFSAAASSDYEIAVDSKDAAIRLERAAALAEERAEAEAKAEAARIEAEAAELAKRDAKFAEAGLTPAGNDVYYMFADQSNYTCGYWDCAYVVLLAMSGCPNSLYVEAAVTRNGVDIGLANHLAAAVPVEGQVNAHLEDFSGSGDGFRITKVNCF</sequence>
<dbReference type="EMBL" id="BAAAKW010000025">
    <property type="protein sequence ID" value="GAA1214983.1"/>
    <property type="molecule type" value="Genomic_DNA"/>
</dbReference>
<organism evidence="2 3">
    <name type="scientific">Rhodoglobus aureus</name>
    <dbReference type="NCBI Taxonomy" id="191497"/>
    <lineage>
        <taxon>Bacteria</taxon>
        <taxon>Bacillati</taxon>
        <taxon>Actinomycetota</taxon>
        <taxon>Actinomycetes</taxon>
        <taxon>Micrococcales</taxon>
        <taxon>Microbacteriaceae</taxon>
        <taxon>Rhodoglobus</taxon>
    </lineage>
</organism>
<keyword evidence="3" id="KW-1185">Reference proteome</keyword>
<reference evidence="2 3" key="1">
    <citation type="journal article" date="2019" name="Int. J. Syst. Evol. Microbiol.">
        <title>The Global Catalogue of Microorganisms (GCM) 10K type strain sequencing project: providing services to taxonomists for standard genome sequencing and annotation.</title>
        <authorList>
            <consortium name="The Broad Institute Genomics Platform"/>
            <consortium name="The Broad Institute Genome Sequencing Center for Infectious Disease"/>
            <person name="Wu L."/>
            <person name="Ma J."/>
        </authorList>
    </citation>
    <scope>NUCLEOTIDE SEQUENCE [LARGE SCALE GENOMIC DNA]</scope>
    <source>
        <strain evidence="2 3">JCM 12762</strain>
    </source>
</reference>
<accession>A0ABN1VLU9</accession>
<keyword evidence="1" id="KW-0175">Coiled coil</keyword>
<protein>
    <submittedName>
        <fullName evidence="2">Uncharacterized protein</fullName>
    </submittedName>
</protein>
<evidence type="ECO:0000313" key="2">
    <source>
        <dbReference type="EMBL" id="GAA1214983.1"/>
    </source>
</evidence>
<evidence type="ECO:0000313" key="3">
    <source>
        <dbReference type="Proteomes" id="UP001500943"/>
    </source>
</evidence>
<evidence type="ECO:0000256" key="1">
    <source>
        <dbReference type="SAM" id="Coils"/>
    </source>
</evidence>
<proteinExistence type="predicted"/>
<gene>
    <name evidence="2" type="ORF">GCM10009655_12750</name>
</gene>
<comment type="caution">
    <text evidence="2">The sequence shown here is derived from an EMBL/GenBank/DDBJ whole genome shotgun (WGS) entry which is preliminary data.</text>
</comment>
<dbReference type="Proteomes" id="UP001500943">
    <property type="component" value="Unassembled WGS sequence"/>
</dbReference>
<name>A0ABN1VLU9_9MICO</name>
<feature type="coiled-coil region" evidence="1">
    <location>
        <begin position="62"/>
        <end position="91"/>
    </location>
</feature>